<comment type="cofactor">
    <cofactor evidence="5">
        <name>Fe(2+)</name>
        <dbReference type="ChEBI" id="CHEBI:29033"/>
    </cofactor>
    <text evidence="5">Binds 1 Fe(2+) ion per subunit.</text>
</comment>
<feature type="binding site" evidence="5">
    <location>
        <position position="342"/>
    </location>
    <ligand>
        <name>Fe cation</name>
        <dbReference type="ChEBI" id="CHEBI:24875"/>
        <note>catalytic</note>
    </ligand>
</feature>
<dbReference type="PANTHER" id="PTHR10543">
    <property type="entry name" value="BETA-CAROTENE DIOXYGENASE"/>
    <property type="match status" value="1"/>
</dbReference>
<feature type="binding site" evidence="5">
    <location>
        <position position="407"/>
    </location>
    <ligand>
        <name>Fe cation</name>
        <dbReference type="ChEBI" id="CHEBI:24875"/>
        <note>catalytic</note>
    </ligand>
</feature>
<organism evidence="7 8">
    <name type="scientific">Ilex paraguariensis</name>
    <name type="common">yerba mate</name>
    <dbReference type="NCBI Taxonomy" id="185542"/>
    <lineage>
        <taxon>Eukaryota</taxon>
        <taxon>Viridiplantae</taxon>
        <taxon>Streptophyta</taxon>
        <taxon>Embryophyta</taxon>
        <taxon>Tracheophyta</taxon>
        <taxon>Spermatophyta</taxon>
        <taxon>Magnoliopsida</taxon>
        <taxon>eudicotyledons</taxon>
        <taxon>Gunneridae</taxon>
        <taxon>Pentapetalae</taxon>
        <taxon>asterids</taxon>
        <taxon>campanulids</taxon>
        <taxon>Aquifoliales</taxon>
        <taxon>Aquifoliaceae</taxon>
        <taxon>Ilex</taxon>
    </lineage>
</organism>
<evidence type="ECO:0000313" key="8">
    <source>
        <dbReference type="Proteomes" id="UP001642360"/>
    </source>
</evidence>
<comment type="similarity">
    <text evidence="1">Belongs to the carotenoid oxygenase family.</text>
</comment>
<reference evidence="7 8" key="1">
    <citation type="submission" date="2024-02" db="EMBL/GenBank/DDBJ databases">
        <authorList>
            <person name="Vignale AGUSTIN F."/>
            <person name="Sosa J E."/>
            <person name="Modenutti C."/>
        </authorList>
    </citation>
    <scope>NUCLEOTIDE SEQUENCE [LARGE SCALE GENOMIC DNA]</scope>
</reference>
<sequence length="628" mass="70409">MQVSLHLHTTQTPCRLQTQPKLHTQRVNDYTNSPSFTCKILINPSKRTTPPPKFTKPSPPPPPPPPPLSPPPKPTHTSELNPIQKLAASALDMLEKKFIMELEKTHKRNRTIDPEVQLEGNFAPVKECPVQHGLEVVGQIPGSLRGVYVRNGANPMFPPGNGYHLFDGDGMIHAVTLAAGNQASYSCRFTRTSRFVQEAALGRPLFPKPIGELYGHSGLARLVLFYARAMIGLLDLSHGTGVANAGLVYFNGRLLAMSEDDLPYNVRITDDGDLETIERFNFNDQIGCPLIAHPKVDPTTGKLYTMSYNVVKRPYLKFFKFDTCGNKSRDISISLQQPTMIHDFAITENHVIIPDHQVVFKLSEMIRGGSPVIHDPNKVSRFGVLGNNDTDESSIQWIDIPNCFCFHLWNAWEEYNEDGDLTIVVIGSCMTPPDSIFKENCEFLCIELSEIRLNLKTGGATRQVIVSGMNLEAGQVNKRRLGRKTRYVYMAIAEPWPRCSGIAKVDLVTREVTKFLYGDQKFGGEPCFVPDKKKGGGEGEEDEGYVMSFVRDERREMSELVIVKASNMKQVASVRLPTRVPYGFHGTFVSSQDLIEQIFFLYTDEDIQIAKKRKKDSLKLIKQASRLN</sequence>
<evidence type="ECO:0000256" key="3">
    <source>
        <dbReference type="ARBA" id="ARBA00022964"/>
    </source>
</evidence>
<dbReference type="AlphaFoldDB" id="A0ABC8UJ86"/>
<comment type="caution">
    <text evidence="7">The sequence shown here is derived from an EMBL/GenBank/DDBJ whole genome shotgun (WGS) entry which is preliminary data.</text>
</comment>
<dbReference type="Proteomes" id="UP001642360">
    <property type="component" value="Unassembled WGS sequence"/>
</dbReference>
<dbReference type="SUPFAM" id="SSF101447">
    <property type="entry name" value="Formin homology 2 domain (FH2 domain)"/>
    <property type="match status" value="1"/>
</dbReference>
<dbReference type="GO" id="GO:0051213">
    <property type="term" value="F:dioxygenase activity"/>
    <property type="evidence" value="ECO:0007669"/>
    <property type="project" value="UniProtKB-KW"/>
</dbReference>
<dbReference type="PANTHER" id="PTHR10543:SF101">
    <property type="entry name" value="9-CIS-EPOXYCAROTENOID DIOXYGENASE NCED6, CHLOROPLASTIC"/>
    <property type="match status" value="1"/>
</dbReference>
<evidence type="ECO:0000256" key="1">
    <source>
        <dbReference type="ARBA" id="ARBA00006787"/>
    </source>
</evidence>
<evidence type="ECO:0000256" key="5">
    <source>
        <dbReference type="PIRSR" id="PIRSR604294-1"/>
    </source>
</evidence>
<name>A0ABC8UJ86_9AQUA</name>
<dbReference type="InterPro" id="IPR004294">
    <property type="entry name" value="Carotenoid_Oase"/>
</dbReference>
<dbReference type="EMBL" id="CAUOFW020007935">
    <property type="protein sequence ID" value="CAK9181089.1"/>
    <property type="molecule type" value="Genomic_DNA"/>
</dbReference>
<evidence type="ECO:0000256" key="6">
    <source>
        <dbReference type="SAM" id="MobiDB-lite"/>
    </source>
</evidence>
<gene>
    <name evidence="7" type="ORF">ILEXP_LOCUS51128</name>
</gene>
<protein>
    <recommendedName>
        <fullName evidence="9">9-cis-epoxycarotenoid dioxygenase</fullName>
    </recommendedName>
</protein>
<proteinExistence type="inferred from homology"/>
<keyword evidence="3" id="KW-0223">Dioxygenase</keyword>
<dbReference type="GO" id="GO:0046872">
    <property type="term" value="F:metal ion binding"/>
    <property type="evidence" value="ECO:0007669"/>
    <property type="project" value="UniProtKB-KW"/>
</dbReference>
<evidence type="ECO:0000313" key="7">
    <source>
        <dbReference type="EMBL" id="CAK9181089.1"/>
    </source>
</evidence>
<feature type="compositionally biased region" description="Pro residues" evidence="6">
    <location>
        <begin position="49"/>
        <end position="74"/>
    </location>
</feature>
<keyword evidence="2 5" id="KW-0479">Metal-binding</keyword>
<keyword evidence="3" id="KW-0560">Oxidoreductase</keyword>
<keyword evidence="4 5" id="KW-0408">Iron</keyword>
<feature type="binding site" evidence="5">
    <location>
        <position position="585"/>
    </location>
    <ligand>
        <name>Fe cation</name>
        <dbReference type="ChEBI" id="CHEBI:24875"/>
        <note>catalytic</note>
    </ligand>
</feature>
<evidence type="ECO:0008006" key="9">
    <source>
        <dbReference type="Google" id="ProtNLM"/>
    </source>
</evidence>
<accession>A0ABC8UJ86</accession>
<evidence type="ECO:0000256" key="2">
    <source>
        <dbReference type="ARBA" id="ARBA00022723"/>
    </source>
</evidence>
<keyword evidence="8" id="KW-1185">Reference proteome</keyword>
<feature type="region of interest" description="Disordered" evidence="6">
    <location>
        <begin position="41"/>
        <end position="79"/>
    </location>
</feature>
<feature type="binding site" evidence="5">
    <location>
        <position position="293"/>
    </location>
    <ligand>
        <name>Fe cation</name>
        <dbReference type="ChEBI" id="CHEBI:24875"/>
        <note>catalytic</note>
    </ligand>
</feature>
<evidence type="ECO:0000256" key="4">
    <source>
        <dbReference type="ARBA" id="ARBA00023004"/>
    </source>
</evidence>
<dbReference type="Pfam" id="PF03055">
    <property type="entry name" value="RPE65"/>
    <property type="match status" value="1"/>
</dbReference>